<dbReference type="Proteomes" id="UP000550736">
    <property type="component" value="Unassembled WGS sequence"/>
</dbReference>
<evidence type="ECO:0000256" key="5">
    <source>
        <dbReference type="ARBA" id="ARBA00022679"/>
    </source>
</evidence>
<dbReference type="GO" id="GO:0000428">
    <property type="term" value="C:DNA-directed RNA polymerase complex"/>
    <property type="evidence" value="ECO:0007669"/>
    <property type="project" value="UniProtKB-KW"/>
</dbReference>
<comment type="function">
    <text evidence="10">Promotes RNA polymerase assembly. Latches the N- and C-terminal regions of the beta' subunit thereby facilitating its interaction with the beta and alpha subunits.</text>
</comment>
<evidence type="ECO:0000256" key="4">
    <source>
        <dbReference type="ARBA" id="ARBA00022478"/>
    </source>
</evidence>
<sequence>MLNPPLNQLTAKINSKYLIATTAAKRARELDEKHETALIENYHSAKPVGRALEEIADGKIEPVIPEEYLG</sequence>
<dbReference type="PANTHER" id="PTHR34476">
    <property type="entry name" value="DNA-DIRECTED RNA POLYMERASE SUBUNIT OMEGA"/>
    <property type="match status" value="1"/>
</dbReference>
<dbReference type="GeneID" id="93669754"/>
<keyword evidence="4 10" id="KW-0240">DNA-directed RNA polymerase</keyword>
<evidence type="ECO:0000256" key="9">
    <source>
        <dbReference type="ARBA" id="ARBA00048552"/>
    </source>
</evidence>
<dbReference type="Pfam" id="PF01192">
    <property type="entry name" value="RNA_pol_Rpb6"/>
    <property type="match status" value="1"/>
</dbReference>
<dbReference type="EC" id="2.7.7.6" evidence="2 10"/>
<dbReference type="GO" id="GO:0006351">
    <property type="term" value="P:DNA-templated transcription"/>
    <property type="evidence" value="ECO:0007669"/>
    <property type="project" value="UniProtKB-UniRule"/>
</dbReference>
<dbReference type="NCBIfam" id="TIGR00690">
    <property type="entry name" value="rpoZ"/>
    <property type="match status" value="1"/>
</dbReference>
<evidence type="ECO:0000313" key="11">
    <source>
        <dbReference type="EMBL" id="NMK54374.1"/>
    </source>
</evidence>
<keyword evidence="5 10" id="KW-0808">Transferase</keyword>
<comment type="caution">
    <text evidence="13">The sequence shown here is derived from an EMBL/GenBank/DDBJ whole genome shotgun (WGS) entry which is preliminary data.</text>
</comment>
<dbReference type="SUPFAM" id="SSF63562">
    <property type="entry name" value="RPB6/omega subunit-like"/>
    <property type="match status" value="1"/>
</dbReference>
<evidence type="ECO:0000313" key="14">
    <source>
        <dbReference type="Proteomes" id="UP000291949"/>
    </source>
</evidence>
<evidence type="ECO:0000313" key="15">
    <source>
        <dbReference type="Proteomes" id="UP000538955"/>
    </source>
</evidence>
<dbReference type="Proteomes" id="UP000291949">
    <property type="component" value="Unassembled WGS sequence"/>
</dbReference>
<dbReference type="SMART" id="SM01409">
    <property type="entry name" value="RNA_pol_Rpb6"/>
    <property type="match status" value="1"/>
</dbReference>
<gene>
    <name evidence="10" type="primary">rpoZ</name>
    <name evidence="13" type="ORF">EQ811_02975</name>
    <name evidence="12" type="ORF">HHM13_01450</name>
    <name evidence="11" type="ORF">HHM24_06330</name>
</gene>
<dbReference type="eggNOG" id="COG1758">
    <property type="taxonomic scope" value="Bacteria"/>
</dbReference>
<dbReference type="EMBL" id="JABBLX010000001">
    <property type="protein sequence ID" value="NMK96767.1"/>
    <property type="molecule type" value="Genomic_DNA"/>
</dbReference>
<dbReference type="HAMAP" id="MF_00366">
    <property type="entry name" value="RNApol_bact_RpoZ"/>
    <property type="match status" value="1"/>
</dbReference>
<dbReference type="AlphaFoldDB" id="A0A0U1E612"/>
<evidence type="ECO:0000256" key="2">
    <source>
        <dbReference type="ARBA" id="ARBA00012418"/>
    </source>
</evidence>
<evidence type="ECO:0000313" key="12">
    <source>
        <dbReference type="EMBL" id="NMK96767.1"/>
    </source>
</evidence>
<dbReference type="InterPro" id="IPR036161">
    <property type="entry name" value="RPB6/omega-like_sf"/>
</dbReference>
<reference evidence="13 14" key="1">
    <citation type="journal article" date="2019" name="Sci. Transl. Med.">
        <title>Quorum sensing between bacterial species on the skin protects against epidermal injury in atopic dermatitis.</title>
        <authorList>
            <person name="Williams M.R."/>
        </authorList>
    </citation>
    <scope>NUCLEOTIDE SEQUENCE [LARGE SCALE GENOMIC DNA]</scope>
    <source>
        <strain evidence="13 14">H8</strain>
    </source>
</reference>
<dbReference type="Gene3D" id="3.90.940.10">
    <property type="match status" value="1"/>
</dbReference>
<reference evidence="15 16" key="2">
    <citation type="submission" date="2020-04" db="EMBL/GenBank/DDBJ databases">
        <title>The Epidemiology and Molecular Characteristics of Linezolid-Resistant Staphylococcus capitis in Huashan Hospital, Shanghai.</title>
        <authorList>
            <person name="Ding L."/>
            <person name="Li P."/>
            <person name="Yang Y."/>
            <person name="Lin D."/>
            <person name="Xu X."/>
        </authorList>
    </citation>
    <scope>NUCLEOTIDE SEQUENCE [LARGE SCALE GENOMIC DNA]</scope>
    <source>
        <strain evidence="12 16">12-86</strain>
        <strain evidence="11 15">17-84</strain>
    </source>
</reference>
<evidence type="ECO:0000256" key="8">
    <source>
        <dbReference type="ARBA" id="ARBA00029924"/>
    </source>
</evidence>
<keyword evidence="15" id="KW-1185">Reference proteome</keyword>
<dbReference type="EMBL" id="JABBMI010000058">
    <property type="protein sequence ID" value="NMK54374.1"/>
    <property type="molecule type" value="Genomic_DNA"/>
</dbReference>
<comment type="similarity">
    <text evidence="1 10">Belongs to the RNA polymerase subunit omega family.</text>
</comment>
<evidence type="ECO:0000256" key="10">
    <source>
        <dbReference type="HAMAP-Rule" id="MF_00366"/>
    </source>
</evidence>
<dbReference type="InterPro" id="IPR006110">
    <property type="entry name" value="Pol_omega/Rpo6/RPB6"/>
</dbReference>
<evidence type="ECO:0000256" key="7">
    <source>
        <dbReference type="ARBA" id="ARBA00023163"/>
    </source>
</evidence>
<evidence type="ECO:0000313" key="16">
    <source>
        <dbReference type="Proteomes" id="UP000550736"/>
    </source>
</evidence>
<dbReference type="RefSeq" id="WP_002435135.1">
    <property type="nucleotide sequence ID" value="NZ_AP014956.1"/>
</dbReference>
<evidence type="ECO:0000256" key="3">
    <source>
        <dbReference type="ARBA" id="ARBA00013725"/>
    </source>
</evidence>
<dbReference type="GO" id="GO:0003899">
    <property type="term" value="F:DNA-directed RNA polymerase activity"/>
    <property type="evidence" value="ECO:0007669"/>
    <property type="project" value="UniProtKB-UniRule"/>
</dbReference>
<accession>A0A0U1E612</accession>
<evidence type="ECO:0000256" key="1">
    <source>
        <dbReference type="ARBA" id="ARBA00006711"/>
    </source>
</evidence>
<evidence type="ECO:0000256" key="6">
    <source>
        <dbReference type="ARBA" id="ARBA00022695"/>
    </source>
</evidence>
<dbReference type="GO" id="GO:0003677">
    <property type="term" value="F:DNA binding"/>
    <property type="evidence" value="ECO:0007669"/>
    <property type="project" value="UniProtKB-UniRule"/>
</dbReference>
<keyword evidence="7 10" id="KW-0804">Transcription</keyword>
<dbReference type="Proteomes" id="UP000538955">
    <property type="component" value="Unassembled WGS sequence"/>
</dbReference>
<dbReference type="InterPro" id="IPR003716">
    <property type="entry name" value="DNA-dir_RNA_pol_omega"/>
</dbReference>
<keyword evidence="6 10" id="KW-0548">Nucleotidyltransferase</keyword>
<comment type="subunit">
    <text evidence="10">The RNAP catalytic core consists of 2 alpha, 1 beta, 1 beta' and 1 omega subunit. When a sigma factor is associated with the core the holoenzyme is formed, which can initiate transcription.</text>
</comment>
<organism evidence="13 14">
    <name type="scientific">Staphylococcus capitis</name>
    <dbReference type="NCBI Taxonomy" id="29388"/>
    <lineage>
        <taxon>Bacteria</taxon>
        <taxon>Bacillati</taxon>
        <taxon>Bacillota</taxon>
        <taxon>Bacilli</taxon>
        <taxon>Bacillales</taxon>
        <taxon>Staphylococcaceae</taxon>
        <taxon>Staphylococcus</taxon>
    </lineage>
</organism>
<protein>
    <recommendedName>
        <fullName evidence="3 10">DNA-directed RNA polymerase subunit omega</fullName>
        <shortName evidence="10">RNAP omega subunit</shortName>
        <ecNumber evidence="2 10">2.7.7.6</ecNumber>
    </recommendedName>
    <alternativeName>
        <fullName evidence="10">RNA polymerase omega subunit</fullName>
    </alternativeName>
    <alternativeName>
        <fullName evidence="8 10">Transcriptase subunit omega</fullName>
    </alternativeName>
</protein>
<dbReference type="PANTHER" id="PTHR34476:SF1">
    <property type="entry name" value="DNA-DIRECTED RNA POLYMERASE SUBUNIT OMEGA"/>
    <property type="match status" value="1"/>
</dbReference>
<proteinExistence type="inferred from homology"/>
<name>A0A0U1E612_STACP</name>
<comment type="catalytic activity">
    <reaction evidence="9 10">
        <text>RNA(n) + a ribonucleoside 5'-triphosphate = RNA(n+1) + diphosphate</text>
        <dbReference type="Rhea" id="RHEA:21248"/>
        <dbReference type="Rhea" id="RHEA-COMP:14527"/>
        <dbReference type="Rhea" id="RHEA-COMP:17342"/>
        <dbReference type="ChEBI" id="CHEBI:33019"/>
        <dbReference type="ChEBI" id="CHEBI:61557"/>
        <dbReference type="ChEBI" id="CHEBI:140395"/>
        <dbReference type="EC" id="2.7.7.6"/>
    </reaction>
</comment>
<evidence type="ECO:0000313" key="13">
    <source>
        <dbReference type="EMBL" id="TBW78046.1"/>
    </source>
</evidence>
<dbReference type="EMBL" id="SCHC01000001">
    <property type="protein sequence ID" value="TBW78046.1"/>
    <property type="molecule type" value="Genomic_DNA"/>
</dbReference>